<dbReference type="PANTHER" id="PTHR47074">
    <property type="entry name" value="BNAC02G40300D PROTEIN"/>
    <property type="match status" value="1"/>
</dbReference>
<dbReference type="CDD" id="cd06222">
    <property type="entry name" value="RNase_H_like"/>
    <property type="match status" value="1"/>
</dbReference>
<comment type="caution">
    <text evidence="2">The sequence shown here is derived from an EMBL/GenBank/DDBJ whole genome shotgun (WGS) entry which is preliminary data.</text>
</comment>
<evidence type="ECO:0000313" key="2">
    <source>
        <dbReference type="EMBL" id="CAA7055911.1"/>
    </source>
</evidence>
<dbReference type="GO" id="GO:0004523">
    <property type="term" value="F:RNA-DNA hybrid ribonuclease activity"/>
    <property type="evidence" value="ECO:0007669"/>
    <property type="project" value="InterPro"/>
</dbReference>
<gene>
    <name evidence="2" type="ORF">MERR_LOCUS43147</name>
</gene>
<name>A0A6D2KN08_9BRAS</name>
<dbReference type="InterPro" id="IPR002156">
    <property type="entry name" value="RNaseH_domain"/>
</dbReference>
<dbReference type="OrthoDB" id="1108735at2759"/>
<keyword evidence="3" id="KW-1185">Reference proteome</keyword>
<dbReference type="PANTHER" id="PTHR47074:SF78">
    <property type="entry name" value="GB|AAF30348.1-RELATED"/>
    <property type="match status" value="1"/>
</dbReference>
<dbReference type="InterPro" id="IPR044730">
    <property type="entry name" value="RNase_H-like_dom_plant"/>
</dbReference>
<proteinExistence type="predicted"/>
<evidence type="ECO:0000259" key="1">
    <source>
        <dbReference type="Pfam" id="PF13456"/>
    </source>
</evidence>
<accession>A0A6D2KN08</accession>
<dbReference type="Proteomes" id="UP000467841">
    <property type="component" value="Unassembled WGS sequence"/>
</dbReference>
<dbReference type="EMBL" id="CACVBM020001618">
    <property type="protein sequence ID" value="CAA7055911.1"/>
    <property type="molecule type" value="Genomic_DNA"/>
</dbReference>
<dbReference type="InterPro" id="IPR012337">
    <property type="entry name" value="RNaseH-like_sf"/>
</dbReference>
<organism evidence="2 3">
    <name type="scientific">Microthlaspi erraticum</name>
    <dbReference type="NCBI Taxonomy" id="1685480"/>
    <lineage>
        <taxon>Eukaryota</taxon>
        <taxon>Viridiplantae</taxon>
        <taxon>Streptophyta</taxon>
        <taxon>Embryophyta</taxon>
        <taxon>Tracheophyta</taxon>
        <taxon>Spermatophyta</taxon>
        <taxon>Magnoliopsida</taxon>
        <taxon>eudicotyledons</taxon>
        <taxon>Gunneridae</taxon>
        <taxon>Pentapetalae</taxon>
        <taxon>rosids</taxon>
        <taxon>malvids</taxon>
        <taxon>Brassicales</taxon>
        <taxon>Brassicaceae</taxon>
        <taxon>Coluteocarpeae</taxon>
        <taxon>Microthlaspi</taxon>
    </lineage>
</organism>
<protein>
    <recommendedName>
        <fullName evidence="1">RNase H type-1 domain-containing protein</fullName>
    </recommendedName>
</protein>
<feature type="domain" description="RNase H type-1" evidence="1">
    <location>
        <begin position="13"/>
        <end position="112"/>
    </location>
</feature>
<dbReference type="Pfam" id="PF13456">
    <property type="entry name" value="RVT_3"/>
    <property type="match status" value="1"/>
</dbReference>
<dbReference type="Gene3D" id="3.30.420.10">
    <property type="entry name" value="Ribonuclease H-like superfamily/Ribonuclease H"/>
    <property type="match status" value="1"/>
</dbReference>
<sequence>MRRLVGWLDCSRYRGTYLGSGQAEAKKVSSAIEAEFQALIISMQNCWCQGYRHIIFEGDSRNVVDLVNKSSLNFGLFNWIREVWSWMSKFEDISFTWVPREGNKAADLLATRNLTNHSNFIYHSYVPEFLSYILHCEFISSS</sequence>
<dbReference type="SUPFAM" id="SSF53098">
    <property type="entry name" value="Ribonuclease H-like"/>
    <property type="match status" value="1"/>
</dbReference>
<dbReference type="AlphaFoldDB" id="A0A6D2KN08"/>
<reference evidence="2" key="1">
    <citation type="submission" date="2020-01" db="EMBL/GenBank/DDBJ databases">
        <authorList>
            <person name="Mishra B."/>
        </authorList>
    </citation>
    <scope>NUCLEOTIDE SEQUENCE [LARGE SCALE GENOMIC DNA]</scope>
</reference>
<dbReference type="InterPro" id="IPR052929">
    <property type="entry name" value="RNase_H-like_EbsB-rel"/>
</dbReference>
<evidence type="ECO:0000313" key="3">
    <source>
        <dbReference type="Proteomes" id="UP000467841"/>
    </source>
</evidence>
<dbReference type="InterPro" id="IPR036397">
    <property type="entry name" value="RNaseH_sf"/>
</dbReference>
<dbReference type="GO" id="GO:0003676">
    <property type="term" value="F:nucleic acid binding"/>
    <property type="evidence" value="ECO:0007669"/>
    <property type="project" value="InterPro"/>
</dbReference>